<dbReference type="Proteomes" id="UP000198307">
    <property type="component" value="Unassembled WGS sequence"/>
</dbReference>
<dbReference type="EMBL" id="FZQB01000003">
    <property type="protein sequence ID" value="SNT72670.1"/>
    <property type="molecule type" value="Genomic_DNA"/>
</dbReference>
<keyword evidence="2" id="KW-1185">Reference proteome</keyword>
<evidence type="ECO:0000313" key="1">
    <source>
        <dbReference type="EMBL" id="SNT72670.1"/>
    </source>
</evidence>
<sequence length="59" mass="6433">MGVAGGHGASRGVTGKVELELSTDYLAGRDPSDVFNRCVMRRSGQLPTRSLYDHPDWRG</sequence>
<dbReference type="AlphaFoldDB" id="A0A239PR89"/>
<name>A0A239PR89_9RHOB</name>
<gene>
    <name evidence="1" type="ORF">SAMN05444959_103168</name>
</gene>
<proteinExistence type="predicted"/>
<reference evidence="1 2" key="1">
    <citation type="submission" date="2017-07" db="EMBL/GenBank/DDBJ databases">
        <authorList>
            <person name="Sun Z.S."/>
            <person name="Albrecht U."/>
            <person name="Echele G."/>
            <person name="Lee C.C."/>
        </authorList>
    </citation>
    <scope>NUCLEOTIDE SEQUENCE [LARGE SCALE GENOMIC DNA]</scope>
    <source>
        <strain evidence="1 2">DSM 14827</strain>
    </source>
</reference>
<accession>A0A239PR89</accession>
<evidence type="ECO:0000313" key="2">
    <source>
        <dbReference type="Proteomes" id="UP000198307"/>
    </source>
</evidence>
<protein>
    <submittedName>
        <fullName evidence="1">Uncharacterized protein</fullName>
    </submittedName>
</protein>
<organism evidence="1 2">
    <name type="scientific">Paracoccus seriniphilus</name>
    <dbReference type="NCBI Taxonomy" id="184748"/>
    <lineage>
        <taxon>Bacteria</taxon>
        <taxon>Pseudomonadati</taxon>
        <taxon>Pseudomonadota</taxon>
        <taxon>Alphaproteobacteria</taxon>
        <taxon>Rhodobacterales</taxon>
        <taxon>Paracoccaceae</taxon>
        <taxon>Paracoccus</taxon>
    </lineage>
</organism>